<evidence type="ECO:0000256" key="3">
    <source>
        <dbReference type="SAM" id="MobiDB-lite"/>
    </source>
</evidence>
<comment type="caution">
    <text evidence="4">The sequence shown here is derived from an EMBL/GenBank/DDBJ whole genome shotgun (WGS) entry which is preliminary data.</text>
</comment>
<dbReference type="EMBL" id="BEYU01000100">
    <property type="protein sequence ID" value="GBG31567.1"/>
    <property type="molecule type" value="Genomic_DNA"/>
</dbReference>
<evidence type="ECO:0000313" key="5">
    <source>
        <dbReference type="Proteomes" id="UP000241890"/>
    </source>
</evidence>
<protein>
    <recommendedName>
        <fullName evidence="2">Phospholipid scramblase</fullName>
    </recommendedName>
</protein>
<dbReference type="PANTHER" id="PTHR23248:SF9">
    <property type="entry name" value="PHOSPHOLIPID SCRAMBLASE"/>
    <property type="match status" value="1"/>
</dbReference>
<dbReference type="GO" id="GO:0005886">
    <property type="term" value="C:plasma membrane"/>
    <property type="evidence" value="ECO:0007669"/>
    <property type="project" value="TreeGrafter"/>
</dbReference>
<dbReference type="InterPro" id="IPR005552">
    <property type="entry name" value="Scramblase"/>
</dbReference>
<organism evidence="4 5">
    <name type="scientific">Hondaea fermentalgiana</name>
    <dbReference type="NCBI Taxonomy" id="2315210"/>
    <lineage>
        <taxon>Eukaryota</taxon>
        <taxon>Sar</taxon>
        <taxon>Stramenopiles</taxon>
        <taxon>Bigyra</taxon>
        <taxon>Labyrinthulomycetes</taxon>
        <taxon>Thraustochytrida</taxon>
        <taxon>Thraustochytriidae</taxon>
        <taxon>Hondaea</taxon>
    </lineage>
</organism>
<evidence type="ECO:0000256" key="1">
    <source>
        <dbReference type="ARBA" id="ARBA00005350"/>
    </source>
</evidence>
<dbReference type="Proteomes" id="UP000241890">
    <property type="component" value="Unassembled WGS sequence"/>
</dbReference>
<keyword evidence="5" id="KW-1185">Reference proteome</keyword>
<dbReference type="OrthoDB" id="191150at2759"/>
<feature type="region of interest" description="Disordered" evidence="3">
    <location>
        <begin position="300"/>
        <end position="319"/>
    </location>
</feature>
<sequence length="319" mass="36630">MAYKVDSDAPLGVEVVRMKMAAEESGTPLNYAGLNLLKDLDGLFIRQEWEILEQLTTWYEQSNEYTIFDKDGKVQLFRMKEKTMCCYRLCCGENRPFRVKVYDQTGKKDKAALVFKRKFRFCGLALIPFCNHRVDVHYLVDQDNNQIGHESSRTLISRVEVPFCHGGCCWPTWRIKDRQGQTKANLYGPFCMVCDCCGANFHLYDNEGRRTGGVRKLAPDSLKGVAMELVTEADNFKLDFDKELHPAIKMALIAAVLQIDFTFFEDHRTICEGRLCDCWWCGYACPCVPKCCCCCCSDKDKKKNSKERKGAPEAEEMIR</sequence>
<dbReference type="PANTHER" id="PTHR23248">
    <property type="entry name" value="PHOSPHOLIPID SCRAMBLASE-RELATED"/>
    <property type="match status" value="1"/>
</dbReference>
<dbReference type="AlphaFoldDB" id="A0A2R5GL08"/>
<evidence type="ECO:0000256" key="2">
    <source>
        <dbReference type="RuleBase" id="RU363116"/>
    </source>
</evidence>
<dbReference type="GO" id="GO:0017128">
    <property type="term" value="F:phospholipid scramblase activity"/>
    <property type="evidence" value="ECO:0007669"/>
    <property type="project" value="InterPro"/>
</dbReference>
<reference evidence="4 5" key="1">
    <citation type="submission" date="2017-12" db="EMBL/GenBank/DDBJ databases">
        <title>Sequencing, de novo assembly and annotation of complete genome of a new Thraustochytrid species, strain FCC1311.</title>
        <authorList>
            <person name="Sedici K."/>
            <person name="Godart F."/>
            <person name="Aiese Cigliano R."/>
            <person name="Sanseverino W."/>
            <person name="Barakat M."/>
            <person name="Ortet P."/>
            <person name="Marechal E."/>
            <person name="Cagnac O."/>
            <person name="Amato A."/>
        </authorList>
    </citation>
    <scope>NUCLEOTIDE SEQUENCE [LARGE SCALE GENOMIC DNA]</scope>
</reference>
<proteinExistence type="inferred from homology"/>
<name>A0A2R5GL08_9STRA</name>
<dbReference type="InParanoid" id="A0A2R5GL08"/>
<dbReference type="Pfam" id="PF03803">
    <property type="entry name" value="Scramblase"/>
    <property type="match status" value="1"/>
</dbReference>
<accession>A0A2R5GL08</accession>
<gene>
    <name evidence="4" type="ORF">FCC1311_015871</name>
</gene>
<comment type="similarity">
    <text evidence="1 2">Belongs to the phospholipid scramblase family.</text>
</comment>
<evidence type="ECO:0000313" key="4">
    <source>
        <dbReference type="EMBL" id="GBG31567.1"/>
    </source>
</evidence>